<feature type="region of interest" description="Disordered" evidence="1">
    <location>
        <begin position="1"/>
        <end position="70"/>
    </location>
</feature>
<name>A0A3N4LE54_9PEZI</name>
<protein>
    <submittedName>
        <fullName evidence="2">Uncharacterized protein</fullName>
    </submittedName>
</protein>
<dbReference type="AlphaFoldDB" id="A0A3N4LE54"/>
<accession>A0A3N4LE54</accession>
<reference evidence="2 3" key="1">
    <citation type="journal article" date="2018" name="Nat. Ecol. Evol.">
        <title>Pezizomycetes genomes reveal the molecular basis of ectomycorrhizal truffle lifestyle.</title>
        <authorList>
            <person name="Murat C."/>
            <person name="Payen T."/>
            <person name="Noel B."/>
            <person name="Kuo A."/>
            <person name="Morin E."/>
            <person name="Chen J."/>
            <person name="Kohler A."/>
            <person name="Krizsan K."/>
            <person name="Balestrini R."/>
            <person name="Da Silva C."/>
            <person name="Montanini B."/>
            <person name="Hainaut M."/>
            <person name="Levati E."/>
            <person name="Barry K.W."/>
            <person name="Belfiori B."/>
            <person name="Cichocki N."/>
            <person name="Clum A."/>
            <person name="Dockter R.B."/>
            <person name="Fauchery L."/>
            <person name="Guy J."/>
            <person name="Iotti M."/>
            <person name="Le Tacon F."/>
            <person name="Lindquist E.A."/>
            <person name="Lipzen A."/>
            <person name="Malagnac F."/>
            <person name="Mello A."/>
            <person name="Molinier V."/>
            <person name="Miyauchi S."/>
            <person name="Poulain J."/>
            <person name="Riccioni C."/>
            <person name="Rubini A."/>
            <person name="Sitrit Y."/>
            <person name="Splivallo R."/>
            <person name="Traeger S."/>
            <person name="Wang M."/>
            <person name="Zifcakova L."/>
            <person name="Wipf D."/>
            <person name="Zambonelli A."/>
            <person name="Paolocci F."/>
            <person name="Nowrousian M."/>
            <person name="Ottonello S."/>
            <person name="Baldrian P."/>
            <person name="Spatafora J.W."/>
            <person name="Henrissat B."/>
            <person name="Nagy L.G."/>
            <person name="Aury J.M."/>
            <person name="Wincker P."/>
            <person name="Grigoriev I.V."/>
            <person name="Bonfante P."/>
            <person name="Martin F.M."/>
        </authorList>
    </citation>
    <scope>NUCLEOTIDE SEQUENCE [LARGE SCALE GENOMIC DNA]</scope>
    <source>
        <strain evidence="2 3">ATCC MYA-4762</strain>
    </source>
</reference>
<evidence type="ECO:0000313" key="3">
    <source>
        <dbReference type="Proteomes" id="UP000267821"/>
    </source>
</evidence>
<evidence type="ECO:0000313" key="2">
    <source>
        <dbReference type="EMBL" id="RPB19978.1"/>
    </source>
</evidence>
<dbReference type="InParanoid" id="A0A3N4LE54"/>
<dbReference type="EMBL" id="ML121580">
    <property type="protein sequence ID" value="RPB19978.1"/>
    <property type="molecule type" value="Genomic_DNA"/>
</dbReference>
<organism evidence="2 3">
    <name type="scientific">Terfezia boudieri ATCC MYA-4762</name>
    <dbReference type="NCBI Taxonomy" id="1051890"/>
    <lineage>
        <taxon>Eukaryota</taxon>
        <taxon>Fungi</taxon>
        <taxon>Dikarya</taxon>
        <taxon>Ascomycota</taxon>
        <taxon>Pezizomycotina</taxon>
        <taxon>Pezizomycetes</taxon>
        <taxon>Pezizales</taxon>
        <taxon>Pezizaceae</taxon>
        <taxon>Terfezia</taxon>
    </lineage>
</organism>
<sequence>MPRSQFPLPRRHPNIYDSRSHNQQSIQPPLPPGPPSPPVRPPAPPPMHLPLQALPPFQPQPRPTPRKPKFRAVTCTGRDHLGHDALHAQRHTQLGPLPFYPRLGYNERASQQALSFPGPMCHHQQALSFPGPMCYHHLPRNSNIPRSNANTIQLRGMPQHPGIQLRGMPQHPGIQVCGMPQHPGRRMLATEANSIQPLSRQTRRGAFFQRQVQRRAEIERLTAERLQRDMEDGASDEKRYWKGGVQNLARKEEISDMQELEQLVSELRLSCERVWKWLESVTD</sequence>
<dbReference type="OrthoDB" id="10562550at2759"/>
<proteinExistence type="predicted"/>
<dbReference type="Proteomes" id="UP000267821">
    <property type="component" value="Unassembled WGS sequence"/>
</dbReference>
<feature type="compositionally biased region" description="Pro residues" evidence="1">
    <location>
        <begin position="28"/>
        <end position="48"/>
    </location>
</feature>
<evidence type="ECO:0000256" key="1">
    <source>
        <dbReference type="SAM" id="MobiDB-lite"/>
    </source>
</evidence>
<gene>
    <name evidence="2" type="ORF">L211DRAFT_579825</name>
</gene>
<keyword evidence="3" id="KW-1185">Reference proteome</keyword>